<dbReference type="Proteomes" id="UP000245293">
    <property type="component" value="Unassembled WGS sequence"/>
</dbReference>
<dbReference type="AlphaFoldDB" id="A0A2V1P1H9"/>
<accession>A0A2V1P1H9</accession>
<reference evidence="2" key="1">
    <citation type="submission" date="2018-05" db="EMBL/GenBank/DDBJ databases">
        <authorList>
            <person name="Du Z."/>
            <person name="Wang X."/>
        </authorList>
    </citation>
    <scope>NUCLEOTIDE SEQUENCE [LARGE SCALE GENOMIC DNA]</scope>
    <source>
        <strain evidence="2">WDS4C29</strain>
    </source>
</reference>
<name>A0A2V1P1H9_9RHOB</name>
<evidence type="ECO:0000313" key="1">
    <source>
        <dbReference type="EMBL" id="PWG15590.1"/>
    </source>
</evidence>
<gene>
    <name evidence="1" type="ORF">DFK10_16075</name>
</gene>
<comment type="caution">
    <text evidence="1">The sequence shown here is derived from an EMBL/GenBank/DDBJ whole genome shotgun (WGS) entry which is preliminary data.</text>
</comment>
<keyword evidence="2" id="KW-1185">Reference proteome</keyword>
<protein>
    <submittedName>
        <fullName evidence="1">Uncharacterized protein</fullName>
    </submittedName>
</protein>
<dbReference type="EMBL" id="QETF01000035">
    <property type="protein sequence ID" value="PWG15590.1"/>
    <property type="molecule type" value="Genomic_DNA"/>
</dbReference>
<proteinExistence type="predicted"/>
<sequence>MLKVWFDERSDTQTLTNFVIERGGIENVRRTASNTQANKLTADDYRDIAANALTGEHALATFGLHNYMLSDSENDTDYMVALVHCDRNGNGKVVYGSNKRALVDNALAVMGKELDEQQTKAASKDTLDDVKQRKTANVKQFAARVLANKTAA</sequence>
<organism evidence="1 2">
    <name type="scientific">Salibaculum griseiflavum</name>
    <dbReference type="NCBI Taxonomy" id="1914409"/>
    <lineage>
        <taxon>Bacteria</taxon>
        <taxon>Pseudomonadati</taxon>
        <taxon>Pseudomonadota</taxon>
        <taxon>Alphaproteobacteria</taxon>
        <taxon>Rhodobacterales</taxon>
        <taxon>Roseobacteraceae</taxon>
        <taxon>Salibaculum</taxon>
    </lineage>
</organism>
<evidence type="ECO:0000313" key="2">
    <source>
        <dbReference type="Proteomes" id="UP000245293"/>
    </source>
</evidence>